<feature type="transmembrane region" description="Helical" evidence="4">
    <location>
        <begin position="179"/>
        <end position="196"/>
    </location>
</feature>
<dbReference type="SUPFAM" id="SSF47384">
    <property type="entry name" value="Homodimeric domain of signal transducing histidine kinase"/>
    <property type="match status" value="1"/>
</dbReference>
<dbReference type="Gene3D" id="1.10.287.130">
    <property type="match status" value="1"/>
</dbReference>
<dbReference type="InterPro" id="IPR036890">
    <property type="entry name" value="HATPase_C_sf"/>
</dbReference>
<dbReference type="PANTHER" id="PTHR43547:SF2">
    <property type="entry name" value="HYBRID SIGNAL TRANSDUCTION HISTIDINE KINASE C"/>
    <property type="match status" value="1"/>
</dbReference>
<dbReference type="PROSITE" id="PS50109">
    <property type="entry name" value="HIS_KIN"/>
    <property type="match status" value="1"/>
</dbReference>
<dbReference type="EC" id="2.7.13.3" evidence="2"/>
<dbReference type="InterPro" id="IPR036097">
    <property type="entry name" value="HisK_dim/P_sf"/>
</dbReference>
<feature type="transmembrane region" description="Helical" evidence="4">
    <location>
        <begin position="65"/>
        <end position="86"/>
    </location>
</feature>
<dbReference type="EMBL" id="JACWMW010000003">
    <property type="protein sequence ID" value="MBD1386906.1"/>
    <property type="molecule type" value="Genomic_DNA"/>
</dbReference>
<name>A0ABR7X8P8_9SPHI</name>
<reference evidence="6 7" key="1">
    <citation type="submission" date="2020-09" db="EMBL/GenBank/DDBJ databases">
        <title>Novel species of Mucilaginibacter isolated from a glacier on the Tibetan Plateau.</title>
        <authorList>
            <person name="Liu Q."/>
            <person name="Xin Y.-H."/>
        </authorList>
    </citation>
    <scope>NUCLEOTIDE SEQUENCE [LARGE SCALE GENOMIC DNA]</scope>
    <source>
        <strain evidence="6 7">CGMCC 1.13878</strain>
    </source>
</reference>
<keyword evidence="7" id="KW-1185">Reference proteome</keyword>
<dbReference type="InterPro" id="IPR004358">
    <property type="entry name" value="Sig_transdc_His_kin-like_C"/>
</dbReference>
<dbReference type="CDD" id="cd00075">
    <property type="entry name" value="HATPase"/>
    <property type="match status" value="1"/>
</dbReference>
<gene>
    <name evidence="6" type="ORF">IDJ75_16595</name>
</gene>
<evidence type="ECO:0000259" key="5">
    <source>
        <dbReference type="PROSITE" id="PS50109"/>
    </source>
</evidence>
<evidence type="ECO:0000256" key="1">
    <source>
        <dbReference type="ARBA" id="ARBA00000085"/>
    </source>
</evidence>
<comment type="catalytic activity">
    <reaction evidence="1">
        <text>ATP + protein L-histidine = ADP + protein N-phospho-L-histidine.</text>
        <dbReference type="EC" id="2.7.13.3"/>
    </reaction>
</comment>
<keyword evidence="4" id="KW-0472">Membrane</keyword>
<dbReference type="Pfam" id="PF00512">
    <property type="entry name" value="HisKA"/>
    <property type="match status" value="1"/>
</dbReference>
<comment type="caution">
    <text evidence="6">The sequence shown here is derived from an EMBL/GenBank/DDBJ whole genome shotgun (WGS) entry which is preliminary data.</text>
</comment>
<evidence type="ECO:0000256" key="4">
    <source>
        <dbReference type="SAM" id="Phobius"/>
    </source>
</evidence>
<dbReference type="Proteomes" id="UP000618754">
    <property type="component" value="Unassembled WGS sequence"/>
</dbReference>
<proteinExistence type="predicted"/>
<feature type="domain" description="Histidine kinase" evidence="5">
    <location>
        <begin position="229"/>
        <end position="440"/>
    </location>
</feature>
<feature type="transmembrane region" description="Helical" evidence="4">
    <location>
        <begin position="125"/>
        <end position="143"/>
    </location>
</feature>
<evidence type="ECO:0000313" key="7">
    <source>
        <dbReference type="Proteomes" id="UP000618754"/>
    </source>
</evidence>
<organism evidence="6 7">
    <name type="scientific">Mucilaginibacter rigui</name>
    <dbReference type="NCBI Taxonomy" id="534635"/>
    <lineage>
        <taxon>Bacteria</taxon>
        <taxon>Pseudomonadati</taxon>
        <taxon>Bacteroidota</taxon>
        <taxon>Sphingobacteriia</taxon>
        <taxon>Sphingobacteriales</taxon>
        <taxon>Sphingobacteriaceae</taxon>
        <taxon>Mucilaginibacter</taxon>
    </lineage>
</organism>
<keyword evidence="4" id="KW-0812">Transmembrane</keyword>
<dbReference type="InterPro" id="IPR003661">
    <property type="entry name" value="HisK_dim/P_dom"/>
</dbReference>
<dbReference type="SMART" id="SM00387">
    <property type="entry name" value="HATPase_c"/>
    <property type="match status" value="1"/>
</dbReference>
<dbReference type="Gene3D" id="3.30.565.10">
    <property type="entry name" value="Histidine kinase-like ATPase, C-terminal domain"/>
    <property type="match status" value="1"/>
</dbReference>
<dbReference type="PRINTS" id="PR00344">
    <property type="entry name" value="BCTRLSENSOR"/>
</dbReference>
<evidence type="ECO:0000256" key="3">
    <source>
        <dbReference type="ARBA" id="ARBA00022553"/>
    </source>
</evidence>
<dbReference type="InterPro" id="IPR003594">
    <property type="entry name" value="HATPase_dom"/>
</dbReference>
<dbReference type="CDD" id="cd00082">
    <property type="entry name" value="HisKA"/>
    <property type="match status" value="1"/>
</dbReference>
<feature type="transmembrane region" description="Helical" evidence="4">
    <location>
        <begin position="28"/>
        <end position="50"/>
    </location>
</feature>
<dbReference type="RefSeq" id="WP_191176725.1">
    <property type="nucleotide sequence ID" value="NZ_JACWMW010000003.1"/>
</dbReference>
<evidence type="ECO:0000313" key="6">
    <source>
        <dbReference type="EMBL" id="MBD1386906.1"/>
    </source>
</evidence>
<feature type="transmembrane region" description="Helical" evidence="4">
    <location>
        <begin position="98"/>
        <end position="119"/>
    </location>
</feature>
<dbReference type="Pfam" id="PF02518">
    <property type="entry name" value="HATPase_c"/>
    <property type="match status" value="1"/>
</dbReference>
<feature type="transmembrane region" description="Helical" evidence="4">
    <location>
        <begin position="150"/>
        <end position="167"/>
    </location>
</feature>
<keyword evidence="3" id="KW-0597">Phosphoprotein</keyword>
<evidence type="ECO:0000256" key="2">
    <source>
        <dbReference type="ARBA" id="ARBA00012438"/>
    </source>
</evidence>
<sequence>METHFFTKLSPKYSTAYRNYYTYQNLQGVRTASFIFLTLSIVIRILYHVFPESLTKAQNFPEFNFINWIFIAVTPLFYLVSHLLVVNMRKTKRATAGMALFIFVFALYIICCGMYSSFISTSDPSNALTLYLIALSIVSVMFVFEYHETIVLLIGIEMLFTMMLFHAQVGATEMTHNQMISAILLAGFYLTSRYFFSYKASYYGQIVEIRQKNQEIEKANNFKNQVLGTVAHDLRNPIAAVESLAMMMELEDIDQDTQENLTMMRESCVKARTIIDDLLDAARNDNMNAFDTTRTELNKCLQDIVTTWKIQQSNVVFISDVKAVYAMINHEKFPRVMDNLISNALKFSKDTDNVEVHLKRENSNIIIAVKDRGLGIPKDLIPKLFVRFSGAGRTGLKGEQSTGIGLSIVKDIVENHGGKISVNSVEGEGSTFTISLPVAD</sequence>
<dbReference type="SMART" id="SM00388">
    <property type="entry name" value="HisKA"/>
    <property type="match status" value="1"/>
</dbReference>
<dbReference type="SUPFAM" id="SSF55874">
    <property type="entry name" value="ATPase domain of HSP90 chaperone/DNA topoisomerase II/histidine kinase"/>
    <property type="match status" value="1"/>
</dbReference>
<keyword evidence="4" id="KW-1133">Transmembrane helix</keyword>
<dbReference type="PANTHER" id="PTHR43547">
    <property type="entry name" value="TWO-COMPONENT HISTIDINE KINASE"/>
    <property type="match status" value="1"/>
</dbReference>
<dbReference type="InterPro" id="IPR005467">
    <property type="entry name" value="His_kinase_dom"/>
</dbReference>
<accession>A0ABR7X8P8</accession>
<protein>
    <recommendedName>
        <fullName evidence="2">histidine kinase</fullName>
        <ecNumber evidence="2">2.7.13.3</ecNumber>
    </recommendedName>
</protein>